<dbReference type="GO" id="GO:0000160">
    <property type="term" value="P:phosphorelay signal transduction system"/>
    <property type="evidence" value="ECO:0007669"/>
    <property type="project" value="InterPro"/>
</dbReference>
<dbReference type="PANTHER" id="PTHR44591:SF3">
    <property type="entry name" value="RESPONSE REGULATORY DOMAIN-CONTAINING PROTEIN"/>
    <property type="match status" value="1"/>
</dbReference>
<evidence type="ECO:0000313" key="5">
    <source>
        <dbReference type="Proteomes" id="UP000215377"/>
    </source>
</evidence>
<dbReference type="PROSITE" id="PS50110">
    <property type="entry name" value="RESPONSE_REGULATORY"/>
    <property type="match status" value="1"/>
</dbReference>
<keyword evidence="1 2" id="KW-0597">Phosphoprotein</keyword>
<evidence type="ECO:0000259" key="3">
    <source>
        <dbReference type="PROSITE" id="PS50110"/>
    </source>
</evidence>
<dbReference type="InterPro" id="IPR011006">
    <property type="entry name" value="CheY-like_superfamily"/>
</dbReference>
<dbReference type="Pfam" id="PF00072">
    <property type="entry name" value="Response_reg"/>
    <property type="match status" value="1"/>
</dbReference>
<dbReference type="SMART" id="SM00448">
    <property type="entry name" value="REC"/>
    <property type="match status" value="1"/>
</dbReference>
<feature type="domain" description="Response regulatory" evidence="3">
    <location>
        <begin position="3"/>
        <end position="120"/>
    </location>
</feature>
<proteinExistence type="predicted"/>
<gene>
    <name evidence="4" type="ORF">ATO3_14190</name>
</gene>
<name>A0A225NNX4_9RHOB</name>
<feature type="modified residue" description="4-aspartylphosphate" evidence="2">
    <location>
        <position position="53"/>
    </location>
</feature>
<reference evidence="4 5" key="1">
    <citation type="submission" date="2013-04" db="EMBL/GenBank/DDBJ databases">
        <title>Oceanicola sp. 22II1-22F33 Genome Sequencing.</title>
        <authorList>
            <person name="Lai Q."/>
            <person name="Li G."/>
            <person name="Shao Z."/>
        </authorList>
    </citation>
    <scope>NUCLEOTIDE SEQUENCE [LARGE SCALE GENOMIC DNA]</scope>
    <source>
        <strain evidence="4 5">22II1-22F33</strain>
    </source>
</reference>
<dbReference type="AlphaFoldDB" id="A0A225NNX4"/>
<sequence length="121" mass="13623">MYKILYVDDNEELRSIAEMCLQLSGEISVETSASGQEAIETCMRWSPDLVLMDVMMPGIDGVTAYKMMKEREDIRDIPVVFVTARVQRAEVNEYLDLGAVGVIEKPFAPMELADQALAFIR</sequence>
<protein>
    <recommendedName>
        <fullName evidence="3">Response regulatory domain-containing protein</fullName>
    </recommendedName>
</protein>
<dbReference type="PANTHER" id="PTHR44591">
    <property type="entry name" value="STRESS RESPONSE REGULATOR PROTEIN 1"/>
    <property type="match status" value="1"/>
</dbReference>
<keyword evidence="5" id="KW-1185">Reference proteome</keyword>
<comment type="caution">
    <text evidence="4">The sequence shown here is derived from an EMBL/GenBank/DDBJ whole genome shotgun (WGS) entry which is preliminary data.</text>
</comment>
<evidence type="ECO:0000256" key="1">
    <source>
        <dbReference type="ARBA" id="ARBA00022553"/>
    </source>
</evidence>
<dbReference type="SUPFAM" id="SSF52172">
    <property type="entry name" value="CheY-like"/>
    <property type="match status" value="1"/>
</dbReference>
<evidence type="ECO:0000313" key="4">
    <source>
        <dbReference type="EMBL" id="OWU72849.1"/>
    </source>
</evidence>
<dbReference type="InterPro" id="IPR050595">
    <property type="entry name" value="Bact_response_regulator"/>
</dbReference>
<dbReference type="Gene3D" id="3.40.50.2300">
    <property type="match status" value="1"/>
</dbReference>
<accession>A0A225NNX4</accession>
<organism evidence="4 5">
    <name type="scientific">Marinibacterium profundimaris</name>
    <dbReference type="NCBI Taxonomy" id="1679460"/>
    <lineage>
        <taxon>Bacteria</taxon>
        <taxon>Pseudomonadati</taxon>
        <taxon>Pseudomonadota</taxon>
        <taxon>Alphaproteobacteria</taxon>
        <taxon>Rhodobacterales</taxon>
        <taxon>Paracoccaceae</taxon>
        <taxon>Marinibacterium</taxon>
    </lineage>
</organism>
<dbReference type="EMBL" id="AQQR01000005">
    <property type="protein sequence ID" value="OWU72849.1"/>
    <property type="molecule type" value="Genomic_DNA"/>
</dbReference>
<evidence type="ECO:0000256" key="2">
    <source>
        <dbReference type="PROSITE-ProRule" id="PRU00169"/>
    </source>
</evidence>
<dbReference type="Proteomes" id="UP000215377">
    <property type="component" value="Unassembled WGS sequence"/>
</dbReference>
<dbReference type="RefSeq" id="WP_198963280.1">
    <property type="nucleotide sequence ID" value="NZ_AQQR01000005.1"/>
</dbReference>
<dbReference type="InterPro" id="IPR001789">
    <property type="entry name" value="Sig_transdc_resp-reg_receiver"/>
</dbReference>